<feature type="compositionally biased region" description="Polar residues" evidence="11">
    <location>
        <begin position="7"/>
        <end position="19"/>
    </location>
</feature>
<gene>
    <name evidence="14" type="ORF">GMA10_06995</name>
</gene>
<keyword evidence="10" id="KW-1003">Cell membrane</keyword>
<evidence type="ECO:0000256" key="1">
    <source>
        <dbReference type="ARBA" id="ARBA00004127"/>
    </source>
</evidence>
<feature type="transmembrane region" description="Helical" evidence="10">
    <location>
        <begin position="455"/>
        <end position="471"/>
    </location>
</feature>
<evidence type="ECO:0000256" key="3">
    <source>
        <dbReference type="ARBA" id="ARBA00007222"/>
    </source>
</evidence>
<evidence type="ECO:0000256" key="4">
    <source>
        <dbReference type="ARBA" id="ARBA00022676"/>
    </source>
</evidence>
<proteinExistence type="inferred from homology"/>
<feature type="transmembrane region" description="Helical" evidence="10">
    <location>
        <begin position="255"/>
        <end position="272"/>
    </location>
</feature>
<evidence type="ECO:0000259" key="13">
    <source>
        <dbReference type="Pfam" id="PF16192"/>
    </source>
</evidence>
<feature type="transmembrane region" description="Helical" evidence="10">
    <location>
        <begin position="278"/>
        <end position="296"/>
    </location>
</feature>
<feature type="transmembrane region" description="Helical" evidence="10">
    <location>
        <begin position="54"/>
        <end position="75"/>
    </location>
</feature>
<dbReference type="PANTHER" id="PTHR10050">
    <property type="entry name" value="DOLICHYL-PHOSPHATE-MANNOSE--PROTEIN MANNOSYLTRANSFERASE"/>
    <property type="match status" value="1"/>
</dbReference>
<feature type="transmembrane region" description="Helical" evidence="10">
    <location>
        <begin position="149"/>
        <end position="170"/>
    </location>
</feature>
<feature type="transmembrane region" description="Helical" evidence="10">
    <location>
        <begin position="317"/>
        <end position="338"/>
    </location>
</feature>
<dbReference type="EC" id="2.4.1.-" evidence="10"/>
<dbReference type="InterPro" id="IPR032421">
    <property type="entry name" value="PMT_4TMC"/>
</dbReference>
<keyword evidence="15" id="KW-1185">Reference proteome</keyword>
<evidence type="ECO:0000259" key="12">
    <source>
        <dbReference type="Pfam" id="PF02366"/>
    </source>
</evidence>
<dbReference type="OrthoDB" id="9776737at2"/>
<keyword evidence="5 10" id="KW-0808">Transferase</keyword>
<comment type="caution">
    <text evidence="14">The sequence shown here is derived from an EMBL/GenBank/DDBJ whole genome shotgun (WGS) entry which is preliminary data.</text>
</comment>
<name>A0A7K1LIE9_9MICC</name>
<feature type="domain" description="ArnT-like N-terminal" evidence="12">
    <location>
        <begin position="127"/>
        <end position="219"/>
    </location>
</feature>
<evidence type="ECO:0000256" key="11">
    <source>
        <dbReference type="SAM" id="MobiDB-lite"/>
    </source>
</evidence>
<dbReference type="InterPro" id="IPR003342">
    <property type="entry name" value="ArnT-like_N"/>
</dbReference>
<feature type="transmembrane region" description="Helical" evidence="10">
    <location>
        <begin position="512"/>
        <end position="535"/>
    </location>
</feature>
<keyword evidence="8 10" id="KW-0472">Membrane</keyword>
<evidence type="ECO:0000313" key="14">
    <source>
        <dbReference type="EMBL" id="MUN54959.1"/>
    </source>
</evidence>
<dbReference type="RefSeq" id="WP_129315111.1">
    <property type="nucleotide sequence ID" value="NZ_NOIQ01000003.1"/>
</dbReference>
<protein>
    <recommendedName>
        <fullName evidence="9 10">Polyprenol-phosphate-mannose--protein mannosyltransferase</fullName>
        <ecNumber evidence="10">2.4.1.-</ecNumber>
    </recommendedName>
</protein>
<keyword evidence="4 10" id="KW-0328">Glycosyltransferase</keyword>
<organism evidence="14 15">
    <name type="scientific">Rothia koreensis</name>
    <dbReference type="NCBI Taxonomy" id="592378"/>
    <lineage>
        <taxon>Bacteria</taxon>
        <taxon>Bacillati</taxon>
        <taxon>Actinomycetota</taxon>
        <taxon>Actinomycetes</taxon>
        <taxon>Micrococcales</taxon>
        <taxon>Micrococcaceae</taxon>
        <taxon>Rothia</taxon>
    </lineage>
</organism>
<evidence type="ECO:0000256" key="10">
    <source>
        <dbReference type="RuleBase" id="RU367007"/>
    </source>
</evidence>
<reference evidence="14 15" key="1">
    <citation type="submission" date="2019-12" db="EMBL/GenBank/DDBJ databases">
        <authorList>
            <person name="Li J."/>
            <person name="Shi Y."/>
            <person name="Xu G."/>
            <person name="Xiao D."/>
            <person name="Ran X."/>
        </authorList>
    </citation>
    <scope>NUCLEOTIDE SEQUENCE [LARGE SCALE GENOMIC DNA]</scope>
    <source>
        <strain evidence="14 15">JCM 15915</strain>
    </source>
</reference>
<comment type="pathway">
    <text evidence="2 10">Protein modification; protein glycosylation.</text>
</comment>
<dbReference type="Pfam" id="PF02366">
    <property type="entry name" value="PMT"/>
    <property type="match status" value="1"/>
</dbReference>
<dbReference type="GO" id="GO:0005886">
    <property type="term" value="C:plasma membrane"/>
    <property type="evidence" value="ECO:0007669"/>
    <property type="project" value="UniProtKB-SubCell"/>
</dbReference>
<feature type="transmembrane region" description="Helical" evidence="10">
    <location>
        <begin position="177"/>
        <end position="195"/>
    </location>
</feature>
<evidence type="ECO:0000256" key="9">
    <source>
        <dbReference type="ARBA" id="ARBA00093617"/>
    </source>
</evidence>
<keyword evidence="6 10" id="KW-0812">Transmembrane</keyword>
<dbReference type="GO" id="GO:0004169">
    <property type="term" value="F:dolichyl-phosphate-mannose-protein mannosyltransferase activity"/>
    <property type="evidence" value="ECO:0007669"/>
    <property type="project" value="UniProtKB-UniRule"/>
</dbReference>
<comment type="subcellular location">
    <subcellularLocation>
        <location evidence="10">Cell membrane</location>
    </subcellularLocation>
    <subcellularLocation>
        <location evidence="1">Endomembrane system</location>
        <topology evidence="1">Multi-pass membrane protein</topology>
    </subcellularLocation>
</comment>
<feature type="transmembrane region" description="Helical" evidence="10">
    <location>
        <begin position="477"/>
        <end position="500"/>
    </location>
</feature>
<comment type="function">
    <text evidence="10">Protein O-mannosyltransferase that catalyzes the transfer of a single mannose residue from a polyprenol phospho-mannosyl lipidic donor to the hydroxyl group of selected serine and threonine residues in acceptor proteins.</text>
</comment>
<evidence type="ECO:0000313" key="15">
    <source>
        <dbReference type="Proteomes" id="UP000462152"/>
    </source>
</evidence>
<accession>A0A7K1LIE9</accession>
<dbReference type="GO" id="GO:0012505">
    <property type="term" value="C:endomembrane system"/>
    <property type="evidence" value="ECO:0007669"/>
    <property type="project" value="UniProtKB-SubCell"/>
</dbReference>
<dbReference type="Pfam" id="PF16192">
    <property type="entry name" value="PMT_4TMC"/>
    <property type="match status" value="1"/>
</dbReference>
<sequence>MGRVRNTDSGTTDPGSTASAHRHVDRDPVFPRGAFRLDALLDRLRVAPVHLPRYWWVAPAVVLILAALLRIVGLAHPNAMAFDETYYAKDGYSLLHFGHERQWPRDANASFLSGDPVQPSAMAEYAVHPPLGKWMLALGMLLFGDDNPFGWRFAAALFGTLSIGLLMWVAWMMFRSITLSSIAGFLMAIDGLHIVQSRLALLDIFLMFWLVLAFALLVADRISTRRKLARAVSRAGGDGPSGAPSSRFLAYGPWLGIRWWRIAAGVACGAAVGVKWNALFFVAVFGILTVLWDISARRVVGIRGWFTGALLKDSWPAALSVLGIGLITYLITWTGWFVSDDAYDRHWAEEHPGEGVTWLPPALRSLWEYHGQAYSFHTHLDSPHTYMSPAWQWLILGRPTSYYYESYDSGQAGCAASRCSEAILNVGNPLIWWAAAASMLFVLIWWIIKKDWRMGAIFMVFAVGYLPWFAYPDRTTFYFYALSFLPWLILGLTAVLGLGLGRPGDSVRRRRLGLAVVGTFLVAALLITNFFWPIWSGQMVPYEHWRWRMWFDAWI</sequence>
<evidence type="ECO:0000256" key="2">
    <source>
        <dbReference type="ARBA" id="ARBA00004922"/>
    </source>
</evidence>
<dbReference type="Proteomes" id="UP000462152">
    <property type="component" value="Unassembled WGS sequence"/>
</dbReference>
<dbReference type="AlphaFoldDB" id="A0A7K1LIE9"/>
<feature type="region of interest" description="Disordered" evidence="11">
    <location>
        <begin position="1"/>
        <end position="23"/>
    </location>
</feature>
<evidence type="ECO:0000256" key="8">
    <source>
        <dbReference type="ARBA" id="ARBA00023136"/>
    </source>
</evidence>
<evidence type="ECO:0000256" key="6">
    <source>
        <dbReference type="ARBA" id="ARBA00022692"/>
    </source>
</evidence>
<evidence type="ECO:0000256" key="5">
    <source>
        <dbReference type="ARBA" id="ARBA00022679"/>
    </source>
</evidence>
<feature type="transmembrane region" description="Helical" evidence="10">
    <location>
        <begin position="201"/>
        <end position="219"/>
    </location>
</feature>
<feature type="transmembrane region" description="Helical" evidence="10">
    <location>
        <begin position="430"/>
        <end position="448"/>
    </location>
</feature>
<dbReference type="InterPro" id="IPR027005">
    <property type="entry name" value="PMT-like"/>
</dbReference>
<evidence type="ECO:0000256" key="7">
    <source>
        <dbReference type="ARBA" id="ARBA00022989"/>
    </source>
</evidence>
<comment type="similarity">
    <text evidence="3 10">Belongs to the glycosyltransferase 39 family.</text>
</comment>
<dbReference type="EMBL" id="WOGT01000003">
    <property type="protein sequence ID" value="MUN54959.1"/>
    <property type="molecule type" value="Genomic_DNA"/>
</dbReference>
<dbReference type="PANTHER" id="PTHR10050:SF46">
    <property type="entry name" value="PROTEIN O-MANNOSYL-TRANSFERASE 2"/>
    <property type="match status" value="1"/>
</dbReference>
<feature type="domain" description="Protein O-mannosyl-transferase C-terminal four TM" evidence="13">
    <location>
        <begin position="363"/>
        <end position="554"/>
    </location>
</feature>
<dbReference type="UniPathway" id="UPA00378"/>
<keyword evidence="7 10" id="KW-1133">Transmembrane helix</keyword>